<sequence>MHIAPIARAAAKVIRVRAIRLLAPTIVRRRNGKAIAAAVDCGALVTVTGHLAALGASEDTMRRYGSHAGKKIAAAHRARTGRAPLRIWTVAANGHPIRVYAYSPADPALSEGLRAYPRTAHLIAAA</sequence>
<proteinExistence type="predicted"/>
<dbReference type="EMBL" id="NGAF01000052">
    <property type="protein sequence ID" value="OXR39912.1"/>
    <property type="molecule type" value="Genomic_DNA"/>
</dbReference>
<dbReference type="RefSeq" id="WP_039782346.1">
    <property type="nucleotide sequence ID" value="NZ_JAAXOR010000007.1"/>
</dbReference>
<dbReference type="AlphaFoldDB" id="A0A231GTJ8"/>
<evidence type="ECO:0000313" key="1">
    <source>
        <dbReference type="EMBL" id="OXR39912.1"/>
    </source>
</evidence>
<dbReference type="Proteomes" id="UP000215506">
    <property type="component" value="Unassembled WGS sequence"/>
</dbReference>
<evidence type="ECO:0000313" key="2">
    <source>
        <dbReference type="Proteomes" id="UP000215506"/>
    </source>
</evidence>
<comment type="caution">
    <text evidence="1">The sequence shown here is derived from an EMBL/GenBank/DDBJ whole genome shotgun (WGS) entry which is preliminary data.</text>
</comment>
<reference evidence="1 2" key="1">
    <citation type="submission" date="2017-07" db="EMBL/GenBank/DDBJ databases">
        <title>First draft Genome Sequence of Nocardia cerradoensis isolated from human infection.</title>
        <authorList>
            <person name="Carrasco G."/>
        </authorList>
    </citation>
    <scope>NUCLEOTIDE SEQUENCE [LARGE SCALE GENOMIC DNA]</scope>
    <source>
        <strain evidence="1 2">CNM20130759</strain>
    </source>
</reference>
<name>A0A231GTJ8_9NOCA</name>
<gene>
    <name evidence="1" type="ORF">B7C42_08017</name>
</gene>
<accession>A0A231GTJ8</accession>
<organism evidence="1 2">
    <name type="scientific">Nocardia cerradoensis</name>
    <dbReference type="NCBI Taxonomy" id="85688"/>
    <lineage>
        <taxon>Bacteria</taxon>
        <taxon>Bacillati</taxon>
        <taxon>Actinomycetota</taxon>
        <taxon>Actinomycetes</taxon>
        <taxon>Mycobacteriales</taxon>
        <taxon>Nocardiaceae</taxon>
        <taxon>Nocardia</taxon>
    </lineage>
</organism>
<protein>
    <submittedName>
        <fullName evidence="1">Uncharacterized protein</fullName>
    </submittedName>
</protein>
<keyword evidence="2" id="KW-1185">Reference proteome</keyword>